<sequence>MESSHRTILERLRKKIILDLDVDNDIIRPLKAEFILHDRDVERINAGTDNQAKASILLDILPGCGPRSFDIFHQALKHHYEWLSDAIDELLSNDKAERNGVDCCYASIPPISPLSVTREEKIIQLKNALQQLKPGEYVTLHSMKGFGKSCLTALTMKDMKLVTNLFACQVYWIKFVCERPVDEEILIQLNTLYHNVKNLKIQIEVFTLLEKDSLIRFLEHYFSKPTNQNALLILDDVFDKKIIKAFDFNCKTLVLTTDIDVLDGKSIKQTIKLDDGFTEAETLGLFAQVLDIPVNKLPPEAKSIHRECKGMPLLIAMFAAHFEQFKEDMVDGTRDRWKYYLESLRKKDPNNRVIKKFLEKQEIIFDMCIDQLKPDLKEQYKQLAIFNEDVNITRNALQIIWNQSIFDVDELMLDLCHKSLAAKQWNKDTKSYIYGVHDLLLSHLRKKLKPDELTQLHKSVVEKYRKYCNNDFSKLPNDNYIYSYIGHHLEQAKLYEDFPKLYLNFDFIQAKIMHSGLSDLLLDLTKYRTYITCDSNKEYVSDLETFLQEQVSVIAEHRRKKCLDIIQIAMNSLHEGYITQKARDLATERQKYLYLSHDKKPAQTNTALSEEMSTEICISSFTDDPNLILTGYTSGKVILWNCENKQQTAFNSRSNESPVKKIVVSEDGNEFLILTDDGVVKMFHLSYDEQDYRCCTRVRSPKEKQASWTGFFTNDNNQDDSLSKLSINDEIILDVIFGNEDEFIATCTNTGEIQIWDLDGKIIYKINDKNLKSNSITKIAFTDKGMLLHVMNESKGSFCVYSRDSTVHSKYNYVSSYNIHEKQVIYFHKVPLHDNSLMIVTTKRALYVKWVQVTNQQSICNFIKQERAYVENDTVTYICAAITYDGEFLVVADSAGFINIWHTDVGQPIATYKNHVTSLDTYWFKDQDYHLICGSRNNLLHRWKLPVHMSPALVRKSLFDAIVQPYGKEDIIVKESYTNHMVVLRGETEIGKFTYISTVGKISSVKLFCNGEKVLYTLEKKFVSINNNKLMIYDIQTDKSFAIFESKNHIEFDILNIDGNDIIVSRDTDNSLRVWQNPKVTYLIDTTGGGRVSFIHKLNDNYVITITQNGTILIWFVDQPIWLRGDRKDIPSSADTSISFSCLSHLKTYLAVFKKSKARKCILYLITFYENKDLVPQRIEMEVYLTHSFAQEVTCCDISQNDQYIAVGLETGLISIFDIQEKKEIQQLSFHYNPIKQLSWGPIALEAPILLSLADDELAWWNVSLNNKVNVKRRSRMGITQSNSTPSFNANNTCPIKMPNSQSLNASVSNLQHNTESSADMNSVDFTCTNWKDKVSKDPEIPALLAAVELSHCRTEKVCISPDFTKFVMVDIYGSVSTFQPFQPLFKHNTCKSVNTLQLFSKLDKKCDLL</sequence>
<dbReference type="GeneID" id="106744477"/>
<keyword evidence="2" id="KW-0053">Apoptosis</keyword>
<dbReference type="Gene3D" id="2.130.10.10">
    <property type="entry name" value="YVTN repeat-like/Quinoprotein amine dehydrogenase"/>
    <property type="match status" value="3"/>
</dbReference>
<feature type="domain" description="CARD" evidence="4">
    <location>
        <begin position="1"/>
        <end position="78"/>
    </location>
</feature>
<dbReference type="Gene3D" id="1.10.533.10">
    <property type="entry name" value="Death Domain, Fas"/>
    <property type="match status" value="1"/>
</dbReference>
<dbReference type="GO" id="GO:0042981">
    <property type="term" value="P:regulation of apoptotic process"/>
    <property type="evidence" value="ECO:0007669"/>
    <property type="project" value="InterPro"/>
</dbReference>
<dbReference type="PANTHER" id="PTHR22845">
    <property type="entry name" value="APOPTOTIC PROTEASE-ACTIVATING FACTOR 1"/>
    <property type="match status" value="1"/>
</dbReference>
<dbReference type="GO" id="GO:0008233">
    <property type="term" value="F:peptidase activity"/>
    <property type="evidence" value="ECO:0007669"/>
    <property type="project" value="UniProtKB-KW"/>
</dbReference>
<keyword evidence="1" id="KW-0853">WD repeat</keyword>
<reference evidence="6" key="1">
    <citation type="submission" date="2025-08" db="UniProtKB">
        <authorList>
            <consortium name="RefSeq"/>
        </authorList>
    </citation>
    <scope>IDENTIFICATION</scope>
</reference>
<dbReference type="PROSITE" id="PS50209">
    <property type="entry name" value="CARD"/>
    <property type="match status" value="1"/>
</dbReference>
<dbReference type="SMART" id="SM00320">
    <property type="entry name" value="WD40"/>
    <property type="match status" value="8"/>
</dbReference>
<dbReference type="SUPFAM" id="SSF50978">
    <property type="entry name" value="WD40 repeat-like"/>
    <property type="match status" value="2"/>
</dbReference>
<dbReference type="Pfam" id="PF00931">
    <property type="entry name" value="NB-ARC"/>
    <property type="match status" value="1"/>
</dbReference>
<keyword evidence="6" id="KW-0645">Protease</keyword>
<dbReference type="InterPro" id="IPR011029">
    <property type="entry name" value="DEATH-like_dom_sf"/>
</dbReference>
<dbReference type="Gene3D" id="1.25.40.370">
    <property type="match status" value="1"/>
</dbReference>
<dbReference type="RefSeq" id="XP_014474785.1">
    <property type="nucleotide sequence ID" value="XM_014619299.1"/>
</dbReference>
<dbReference type="PANTHER" id="PTHR22845:SF5">
    <property type="entry name" value="APOPTOTIC PROTEASE-ACTIVATING FACTOR 1"/>
    <property type="match status" value="1"/>
</dbReference>
<evidence type="ECO:0000256" key="2">
    <source>
        <dbReference type="ARBA" id="ARBA00022703"/>
    </source>
</evidence>
<dbReference type="InterPro" id="IPR036388">
    <property type="entry name" value="WH-like_DNA-bd_sf"/>
</dbReference>
<dbReference type="InterPro" id="IPR027417">
    <property type="entry name" value="P-loop_NTPase"/>
</dbReference>
<dbReference type="GO" id="GO:0005829">
    <property type="term" value="C:cytosol"/>
    <property type="evidence" value="ECO:0007669"/>
    <property type="project" value="UniProtKB-ARBA"/>
</dbReference>
<dbReference type="InterPro" id="IPR041452">
    <property type="entry name" value="APAF1_C"/>
</dbReference>
<dbReference type="InterPro" id="IPR001680">
    <property type="entry name" value="WD40_rpt"/>
</dbReference>
<proteinExistence type="predicted"/>
<protein>
    <submittedName>
        <fullName evidence="6">Apoptotic protease-activating factor 1 isoform X1</fullName>
    </submittedName>
</protein>
<dbReference type="Proteomes" id="UP000515204">
    <property type="component" value="Unplaced"/>
</dbReference>
<name>A0A6P3X964_DINQU</name>
<dbReference type="OrthoDB" id="1357022at2759"/>
<dbReference type="GO" id="GO:0006508">
    <property type="term" value="P:proteolysis"/>
    <property type="evidence" value="ECO:0007669"/>
    <property type="project" value="UniProtKB-KW"/>
</dbReference>
<accession>A0A6P3X964</accession>
<dbReference type="SUPFAM" id="SSF47986">
    <property type="entry name" value="DEATH domain"/>
    <property type="match status" value="1"/>
</dbReference>
<gene>
    <name evidence="6" type="primary">LOC106744477</name>
</gene>
<dbReference type="InterPro" id="IPR015943">
    <property type="entry name" value="WD40/YVTN_repeat-like_dom_sf"/>
</dbReference>
<dbReference type="InterPro" id="IPR001315">
    <property type="entry name" value="CARD"/>
</dbReference>
<evidence type="ECO:0000313" key="6">
    <source>
        <dbReference type="RefSeq" id="XP_014474785.1"/>
    </source>
</evidence>
<keyword evidence="3" id="KW-0677">Repeat</keyword>
<organism evidence="5 6">
    <name type="scientific">Dinoponera quadriceps</name>
    <name type="common">South American ant</name>
    <dbReference type="NCBI Taxonomy" id="609295"/>
    <lineage>
        <taxon>Eukaryota</taxon>
        <taxon>Metazoa</taxon>
        <taxon>Ecdysozoa</taxon>
        <taxon>Arthropoda</taxon>
        <taxon>Hexapoda</taxon>
        <taxon>Insecta</taxon>
        <taxon>Pterygota</taxon>
        <taxon>Neoptera</taxon>
        <taxon>Endopterygota</taxon>
        <taxon>Hymenoptera</taxon>
        <taxon>Apocrita</taxon>
        <taxon>Aculeata</taxon>
        <taxon>Formicoidea</taxon>
        <taxon>Formicidae</taxon>
        <taxon>Ponerinae</taxon>
        <taxon>Ponerini</taxon>
        <taxon>Dinoponera</taxon>
    </lineage>
</organism>
<dbReference type="InterPro" id="IPR002182">
    <property type="entry name" value="NB-ARC"/>
</dbReference>
<dbReference type="CDD" id="cd01671">
    <property type="entry name" value="CARD"/>
    <property type="match status" value="1"/>
</dbReference>
<dbReference type="InterPro" id="IPR048975">
    <property type="entry name" value="WHD_APAF1"/>
</dbReference>
<dbReference type="GO" id="GO:0006915">
    <property type="term" value="P:apoptotic process"/>
    <property type="evidence" value="ECO:0007669"/>
    <property type="project" value="UniProtKB-KW"/>
</dbReference>
<dbReference type="CTD" id="36914"/>
<keyword evidence="5" id="KW-1185">Reference proteome</keyword>
<dbReference type="Gene3D" id="1.10.10.10">
    <property type="entry name" value="Winged helix-like DNA-binding domain superfamily/Winged helix DNA-binding domain"/>
    <property type="match status" value="1"/>
</dbReference>
<dbReference type="Gene3D" id="3.40.50.300">
    <property type="entry name" value="P-loop containing nucleotide triphosphate hydrolases"/>
    <property type="match status" value="1"/>
</dbReference>
<evidence type="ECO:0000256" key="1">
    <source>
        <dbReference type="ARBA" id="ARBA00022574"/>
    </source>
</evidence>
<dbReference type="Pfam" id="PF17908">
    <property type="entry name" value="APAF1_C"/>
    <property type="match status" value="1"/>
</dbReference>
<dbReference type="GO" id="GO:0043531">
    <property type="term" value="F:ADP binding"/>
    <property type="evidence" value="ECO:0007669"/>
    <property type="project" value="InterPro"/>
</dbReference>
<dbReference type="InterPro" id="IPR036322">
    <property type="entry name" value="WD40_repeat_dom_sf"/>
</dbReference>
<dbReference type="KEGG" id="dqu:106744477"/>
<dbReference type="SUPFAM" id="SSF52540">
    <property type="entry name" value="P-loop containing nucleoside triphosphate hydrolases"/>
    <property type="match status" value="1"/>
</dbReference>
<keyword evidence="6" id="KW-0378">Hydrolase</keyword>
<dbReference type="Gene3D" id="1.10.8.430">
    <property type="entry name" value="Helical domain of apoptotic protease-activating factors"/>
    <property type="match status" value="1"/>
</dbReference>
<evidence type="ECO:0000313" key="5">
    <source>
        <dbReference type="Proteomes" id="UP000515204"/>
    </source>
</evidence>
<dbReference type="Pfam" id="PF21296">
    <property type="entry name" value="WHD_APAF1"/>
    <property type="match status" value="1"/>
</dbReference>
<dbReference type="InterPro" id="IPR042197">
    <property type="entry name" value="Apaf_helical"/>
</dbReference>
<dbReference type="Pfam" id="PF00619">
    <property type="entry name" value="CARD"/>
    <property type="match status" value="1"/>
</dbReference>
<evidence type="ECO:0000259" key="4">
    <source>
        <dbReference type="PROSITE" id="PS50209"/>
    </source>
</evidence>
<evidence type="ECO:0000256" key="3">
    <source>
        <dbReference type="ARBA" id="ARBA00022737"/>
    </source>
</evidence>